<dbReference type="EMBL" id="CAKOFQ010006913">
    <property type="protein sequence ID" value="CAH1981786.1"/>
    <property type="molecule type" value="Genomic_DNA"/>
</dbReference>
<dbReference type="AlphaFoldDB" id="A0A9P0L0S9"/>
<evidence type="ECO:0000256" key="4">
    <source>
        <dbReference type="ARBA" id="ARBA00022679"/>
    </source>
</evidence>
<dbReference type="GO" id="GO:0006047">
    <property type="term" value="P:UDP-N-acetylglucosamine metabolic process"/>
    <property type="evidence" value="ECO:0007669"/>
    <property type="project" value="TreeGrafter"/>
</dbReference>
<comment type="caution">
    <text evidence="8">The sequence shown here is derived from an EMBL/GenBank/DDBJ whole genome shotgun (WGS) entry which is preliminary data.</text>
</comment>
<keyword evidence="6" id="KW-0812">Transmembrane</keyword>
<evidence type="ECO:0000313" key="9">
    <source>
        <dbReference type="Proteomes" id="UP001152888"/>
    </source>
</evidence>
<feature type="transmembrane region" description="Helical" evidence="6">
    <location>
        <begin position="25"/>
        <end position="42"/>
    </location>
</feature>
<keyword evidence="5" id="KW-0315">Glutamine amidotransferase</keyword>
<keyword evidence="6" id="KW-0472">Membrane</keyword>
<evidence type="ECO:0000256" key="1">
    <source>
        <dbReference type="ARBA" id="ARBA00001031"/>
    </source>
</evidence>
<keyword evidence="3" id="KW-0032">Aminotransferase</keyword>
<sequence length="117" mass="13243">MPRTPSVFINSESYRSHFTDLRTDIAFDLFIVLIASLIDYLLRFHPNISRIFAYLNNLTPKKRAEILELLVNGLKRLEYRGYDSAGVAVDAANSKDIAIIKKTGKVALLEEAIKNSE</sequence>
<dbReference type="OrthoDB" id="15235at2759"/>
<dbReference type="GO" id="GO:0004360">
    <property type="term" value="F:glutamine-fructose-6-phosphate transaminase (isomerizing) activity"/>
    <property type="evidence" value="ECO:0007669"/>
    <property type="project" value="UniProtKB-EC"/>
</dbReference>
<keyword evidence="9" id="KW-1185">Reference proteome</keyword>
<dbReference type="Gene3D" id="3.60.20.10">
    <property type="entry name" value="Glutamine Phosphoribosylpyrophosphate, subunit 1, domain 1"/>
    <property type="match status" value="1"/>
</dbReference>
<accession>A0A9P0L0S9</accession>
<dbReference type="Proteomes" id="UP001152888">
    <property type="component" value="Unassembled WGS sequence"/>
</dbReference>
<evidence type="ECO:0000256" key="2">
    <source>
        <dbReference type="ARBA" id="ARBA00012916"/>
    </source>
</evidence>
<dbReference type="PANTHER" id="PTHR10937:SF0">
    <property type="entry name" value="GLUTAMINE--FRUCTOSE-6-PHOSPHATE TRANSAMINASE (ISOMERIZING)"/>
    <property type="match status" value="1"/>
</dbReference>
<evidence type="ECO:0000256" key="6">
    <source>
        <dbReference type="SAM" id="Phobius"/>
    </source>
</evidence>
<dbReference type="PROSITE" id="PS51278">
    <property type="entry name" value="GATASE_TYPE_2"/>
    <property type="match status" value="1"/>
</dbReference>
<comment type="catalytic activity">
    <reaction evidence="1">
        <text>D-fructose 6-phosphate + L-glutamine = D-glucosamine 6-phosphate + L-glutamate</text>
        <dbReference type="Rhea" id="RHEA:13237"/>
        <dbReference type="ChEBI" id="CHEBI:29985"/>
        <dbReference type="ChEBI" id="CHEBI:58359"/>
        <dbReference type="ChEBI" id="CHEBI:58725"/>
        <dbReference type="ChEBI" id="CHEBI:61527"/>
        <dbReference type="EC" id="2.6.1.16"/>
    </reaction>
</comment>
<keyword evidence="4" id="KW-0808">Transferase</keyword>
<gene>
    <name evidence="8" type="ORF">ACAOBT_LOCUS14675</name>
</gene>
<organism evidence="8 9">
    <name type="scientific">Acanthoscelides obtectus</name>
    <name type="common">Bean weevil</name>
    <name type="synonym">Bruchus obtectus</name>
    <dbReference type="NCBI Taxonomy" id="200917"/>
    <lineage>
        <taxon>Eukaryota</taxon>
        <taxon>Metazoa</taxon>
        <taxon>Ecdysozoa</taxon>
        <taxon>Arthropoda</taxon>
        <taxon>Hexapoda</taxon>
        <taxon>Insecta</taxon>
        <taxon>Pterygota</taxon>
        <taxon>Neoptera</taxon>
        <taxon>Endopterygota</taxon>
        <taxon>Coleoptera</taxon>
        <taxon>Polyphaga</taxon>
        <taxon>Cucujiformia</taxon>
        <taxon>Chrysomeloidea</taxon>
        <taxon>Chrysomelidae</taxon>
        <taxon>Bruchinae</taxon>
        <taxon>Bruchini</taxon>
        <taxon>Acanthoscelides</taxon>
    </lineage>
</organism>
<feature type="domain" description="Glutamine amidotransferase type-2" evidence="7">
    <location>
        <begin position="49"/>
        <end position="117"/>
    </location>
</feature>
<dbReference type="InterPro" id="IPR029055">
    <property type="entry name" value="Ntn_hydrolases_N"/>
</dbReference>
<dbReference type="GO" id="GO:0006002">
    <property type="term" value="P:fructose 6-phosphate metabolic process"/>
    <property type="evidence" value="ECO:0007669"/>
    <property type="project" value="TreeGrafter"/>
</dbReference>
<reference evidence="8" key="1">
    <citation type="submission" date="2022-03" db="EMBL/GenBank/DDBJ databases">
        <authorList>
            <person name="Sayadi A."/>
        </authorList>
    </citation>
    <scope>NUCLEOTIDE SEQUENCE</scope>
</reference>
<dbReference type="EC" id="2.6.1.16" evidence="2"/>
<dbReference type="InterPro" id="IPR017932">
    <property type="entry name" value="GATase_2_dom"/>
</dbReference>
<proteinExistence type="predicted"/>
<dbReference type="PANTHER" id="PTHR10937">
    <property type="entry name" value="GLUCOSAMINE--FRUCTOSE-6-PHOSPHATE AMINOTRANSFERASE, ISOMERIZING"/>
    <property type="match status" value="1"/>
</dbReference>
<protein>
    <recommendedName>
        <fullName evidence="2">glutamine--fructose-6-phosphate transaminase (isomerizing)</fullName>
        <ecNumber evidence="2">2.6.1.16</ecNumber>
    </recommendedName>
</protein>
<evidence type="ECO:0000259" key="7">
    <source>
        <dbReference type="PROSITE" id="PS51278"/>
    </source>
</evidence>
<dbReference type="SUPFAM" id="SSF56235">
    <property type="entry name" value="N-terminal nucleophile aminohydrolases (Ntn hydrolases)"/>
    <property type="match status" value="1"/>
</dbReference>
<keyword evidence="6" id="KW-1133">Transmembrane helix</keyword>
<name>A0A9P0L0S9_ACAOB</name>
<evidence type="ECO:0000256" key="3">
    <source>
        <dbReference type="ARBA" id="ARBA00022576"/>
    </source>
</evidence>
<evidence type="ECO:0000313" key="8">
    <source>
        <dbReference type="EMBL" id="CAH1981786.1"/>
    </source>
</evidence>
<evidence type="ECO:0000256" key="5">
    <source>
        <dbReference type="ARBA" id="ARBA00022962"/>
    </source>
</evidence>
<dbReference type="GO" id="GO:0006487">
    <property type="term" value="P:protein N-linked glycosylation"/>
    <property type="evidence" value="ECO:0007669"/>
    <property type="project" value="TreeGrafter"/>
</dbReference>